<dbReference type="EMBL" id="CP096115">
    <property type="protein sequence ID" value="UUX93138.1"/>
    <property type="molecule type" value="Genomic_DNA"/>
</dbReference>
<reference evidence="1" key="1">
    <citation type="submission" date="2022-04" db="EMBL/GenBank/DDBJ databases">
        <title>Complete genome of Methanoplanus endosymbiosus DSM 3599.</title>
        <authorList>
            <person name="Chen S.-C."/>
            <person name="You Y.-T."/>
            <person name="Zhou Y.-Z."/>
            <person name="Lai M.-C."/>
        </authorList>
    </citation>
    <scope>NUCLEOTIDE SEQUENCE</scope>
    <source>
        <strain evidence="1">DSM 3599</strain>
    </source>
</reference>
<gene>
    <name evidence="1" type="ORF">L6E24_03180</name>
</gene>
<name>A0A9E7PMU3_9EURY</name>
<dbReference type="AlphaFoldDB" id="A0A9E7PMU3"/>
<keyword evidence="2" id="KW-1185">Reference proteome</keyword>
<sequence>MFYYIERMGTGTGDMIRRFSEAGLPEPDSVTDGFRTFIRMVKAGKKSSEEIADMIRHDPEITIPEMTITDTVWEMTDTGASGIVTRNRWSCSLLTHGYEYPGCRQEEEEKK</sequence>
<evidence type="ECO:0000313" key="1">
    <source>
        <dbReference type="EMBL" id="UUX93138.1"/>
    </source>
</evidence>
<proteinExistence type="predicted"/>
<accession>A0A9E7PMU3</accession>
<protein>
    <submittedName>
        <fullName evidence="1">Uncharacterized protein</fullName>
    </submittedName>
</protein>
<dbReference type="RefSeq" id="WP_257743278.1">
    <property type="nucleotide sequence ID" value="NZ_CP096115.1"/>
</dbReference>
<evidence type="ECO:0000313" key="2">
    <source>
        <dbReference type="Proteomes" id="UP001060368"/>
    </source>
</evidence>
<dbReference type="GeneID" id="74306665"/>
<organism evidence="1 2">
    <name type="scientific">Methanoplanus endosymbiosus</name>
    <dbReference type="NCBI Taxonomy" id="33865"/>
    <lineage>
        <taxon>Archaea</taxon>
        <taxon>Methanobacteriati</taxon>
        <taxon>Methanobacteriota</taxon>
        <taxon>Stenosarchaea group</taxon>
        <taxon>Methanomicrobia</taxon>
        <taxon>Methanomicrobiales</taxon>
        <taxon>Methanomicrobiaceae</taxon>
        <taxon>Methanoplanus</taxon>
    </lineage>
</organism>
<dbReference type="Proteomes" id="UP001060368">
    <property type="component" value="Chromosome"/>
</dbReference>
<dbReference type="KEGG" id="mend:L6E24_03180"/>